<evidence type="ECO:0000313" key="3">
    <source>
        <dbReference type="Proteomes" id="UP001155241"/>
    </source>
</evidence>
<dbReference type="InterPro" id="IPR022742">
    <property type="entry name" value="Hydrolase_4"/>
</dbReference>
<dbReference type="InterPro" id="IPR029058">
    <property type="entry name" value="AB_hydrolase_fold"/>
</dbReference>
<dbReference type="AlphaFoldDB" id="A0A9X2JFD4"/>
<protein>
    <submittedName>
        <fullName evidence="2">Lysophospholipase</fullName>
    </submittedName>
</protein>
<reference evidence="2" key="1">
    <citation type="submission" date="2022-06" db="EMBL/GenBank/DDBJ databases">
        <title>Aeoliella straminimaris, a novel planctomycete from sediments.</title>
        <authorList>
            <person name="Vitorino I.R."/>
            <person name="Lage O.M."/>
        </authorList>
    </citation>
    <scope>NUCLEOTIDE SEQUENCE</scope>
    <source>
        <strain evidence="2">ICT_H6.2</strain>
    </source>
</reference>
<keyword evidence="3" id="KW-1185">Reference proteome</keyword>
<dbReference type="InterPro" id="IPR051044">
    <property type="entry name" value="MAG_DAG_Lipase"/>
</dbReference>
<sequence>MSTKPASIETYRAPDGQSLTLRHFPPAVEPIGSVVLLHGIISHSGWYGASAEFLAQRGFDVYALDRRGSGLNMDQRGDVDSWRTWVADIVAMCEQRRQHGPVVLLGISWGGKLAPVIARERPDLLAGIGLICPGVYALQQPGLAKRSALSASGKLGIHQRRVTIPLEDPALFTNSPKWQAFVRDDPLTLREITMRFAREDHKMTRFSRQSPQFIHTPTLLVLAGRDRIVRNQRTRRYLTEFASQDKTLLEYQTAAHTLEFEPDPSMFYDDLAAWVARVMHRQKV</sequence>
<gene>
    <name evidence="2" type="ORF">NG895_08265</name>
</gene>
<dbReference type="EMBL" id="JAMXLR010000026">
    <property type="protein sequence ID" value="MCO6043900.1"/>
    <property type="molecule type" value="Genomic_DNA"/>
</dbReference>
<dbReference type="Pfam" id="PF12146">
    <property type="entry name" value="Hydrolase_4"/>
    <property type="match status" value="1"/>
</dbReference>
<dbReference type="PANTHER" id="PTHR11614">
    <property type="entry name" value="PHOSPHOLIPASE-RELATED"/>
    <property type="match status" value="1"/>
</dbReference>
<accession>A0A9X2JFD4</accession>
<dbReference type="SUPFAM" id="SSF53474">
    <property type="entry name" value="alpha/beta-Hydrolases"/>
    <property type="match status" value="1"/>
</dbReference>
<dbReference type="Gene3D" id="3.40.50.1820">
    <property type="entry name" value="alpha/beta hydrolase"/>
    <property type="match status" value="1"/>
</dbReference>
<organism evidence="2 3">
    <name type="scientific">Aeoliella straminimaris</name>
    <dbReference type="NCBI Taxonomy" id="2954799"/>
    <lineage>
        <taxon>Bacteria</taxon>
        <taxon>Pseudomonadati</taxon>
        <taxon>Planctomycetota</taxon>
        <taxon>Planctomycetia</taxon>
        <taxon>Pirellulales</taxon>
        <taxon>Lacipirellulaceae</taxon>
        <taxon>Aeoliella</taxon>
    </lineage>
</organism>
<feature type="domain" description="Serine aminopeptidase S33" evidence="1">
    <location>
        <begin position="29"/>
        <end position="263"/>
    </location>
</feature>
<name>A0A9X2JFD4_9BACT</name>
<dbReference type="Proteomes" id="UP001155241">
    <property type="component" value="Unassembled WGS sequence"/>
</dbReference>
<evidence type="ECO:0000259" key="1">
    <source>
        <dbReference type="Pfam" id="PF12146"/>
    </source>
</evidence>
<evidence type="ECO:0000313" key="2">
    <source>
        <dbReference type="EMBL" id="MCO6043900.1"/>
    </source>
</evidence>
<dbReference type="RefSeq" id="WP_252852002.1">
    <property type="nucleotide sequence ID" value="NZ_JAMXLR010000026.1"/>
</dbReference>
<comment type="caution">
    <text evidence="2">The sequence shown here is derived from an EMBL/GenBank/DDBJ whole genome shotgun (WGS) entry which is preliminary data.</text>
</comment>
<proteinExistence type="predicted"/>